<reference evidence="1" key="1">
    <citation type="journal article" date="2020" name="Nature">
        <title>Giant virus diversity and host interactions through global metagenomics.</title>
        <authorList>
            <person name="Schulz F."/>
            <person name="Roux S."/>
            <person name="Paez-Espino D."/>
            <person name="Jungbluth S."/>
            <person name="Walsh D.A."/>
            <person name="Denef V.J."/>
            <person name="McMahon K.D."/>
            <person name="Konstantinidis K.T."/>
            <person name="Eloe-Fadrosh E.A."/>
            <person name="Kyrpides N.C."/>
            <person name="Woyke T."/>
        </authorList>
    </citation>
    <scope>NUCLEOTIDE SEQUENCE</scope>
    <source>
        <strain evidence="1">GVMAG-M-3300027206-1</strain>
    </source>
</reference>
<organism evidence="1">
    <name type="scientific">viral metagenome</name>
    <dbReference type="NCBI Taxonomy" id="1070528"/>
    <lineage>
        <taxon>unclassified sequences</taxon>
        <taxon>metagenomes</taxon>
        <taxon>organismal metagenomes</taxon>
    </lineage>
</organism>
<protein>
    <submittedName>
        <fullName evidence="1">Uncharacterized protein</fullName>
    </submittedName>
</protein>
<accession>A0A6C0JDF0</accession>
<evidence type="ECO:0000313" key="1">
    <source>
        <dbReference type="EMBL" id="QHU03682.1"/>
    </source>
</evidence>
<dbReference type="AlphaFoldDB" id="A0A6C0JDF0"/>
<name>A0A6C0JDF0_9ZZZZ</name>
<dbReference type="EMBL" id="MN740385">
    <property type="protein sequence ID" value="QHU03682.1"/>
    <property type="molecule type" value="Genomic_DNA"/>
</dbReference>
<sequence>MVYIILGVIIFLLMINTKNNTDEVVNTKHFHLSHGASKEVYLKMVEDGLSEQELKRFISLEDRFLQIEKVSILEGKTYIGQATLLSNMIKDLYPKYKFSYHTTHLKRISEPDKDQTPST</sequence>
<proteinExistence type="predicted"/>